<keyword evidence="3 7" id="KW-0479">Metal-binding</keyword>
<dbReference type="InterPro" id="IPR011051">
    <property type="entry name" value="RmlC_Cupin_sf"/>
</dbReference>
<name>A0ABW3CL60_9ACTN</name>
<organism evidence="9 10">
    <name type="scientific">Actinomadura adrarensis</name>
    <dbReference type="NCBI Taxonomy" id="1819600"/>
    <lineage>
        <taxon>Bacteria</taxon>
        <taxon>Bacillati</taxon>
        <taxon>Actinomycetota</taxon>
        <taxon>Actinomycetes</taxon>
        <taxon>Streptosporangiales</taxon>
        <taxon>Thermomonosporaceae</taxon>
        <taxon>Actinomadura</taxon>
    </lineage>
</organism>
<evidence type="ECO:0000256" key="5">
    <source>
        <dbReference type="ARBA" id="ARBA00023002"/>
    </source>
</evidence>
<feature type="binding site" evidence="7">
    <location>
        <position position="135"/>
    </location>
    <ligand>
        <name>Fe cation</name>
        <dbReference type="ChEBI" id="CHEBI:24875"/>
        <label>2</label>
    </ligand>
</feature>
<comment type="similarity">
    <text evidence="7">Belongs to the 3-HAO family.</text>
</comment>
<protein>
    <recommendedName>
        <fullName evidence="7">3-hydroxyanthranilate 3,4-dioxygenase</fullName>
        <ecNumber evidence="7">1.13.11.6</ecNumber>
    </recommendedName>
    <alternativeName>
        <fullName evidence="7">3-hydroxyanthranilate oxygenase</fullName>
        <shortName evidence="7">3-HAO</shortName>
    </alternativeName>
    <alternativeName>
        <fullName evidence="7">3-hydroxyanthranilic acid dioxygenase</fullName>
        <shortName evidence="7">HAD</shortName>
    </alternativeName>
</protein>
<sequence length="218" mass="23924">MSGLPKLSHGRPFDFQAWIDEHRHLLKPPVGNVQVWDESGLIVMVIGGPNQRTDFHDDPVEEFFYQLKGDMVLRVMEEEGRPPVDVEIKEGEVFLLPPHVRHSPQRPEPGSIGLVVEIARPEGTTEAFEWYCVSCNHLVHRAELQVRSIVDDLPPVFQAFYDGDRKCPNCGAVHPGKLWPEEMRPRTSRSETSGSAVSGSGTSGSAVSGSGTSGGTGS</sequence>
<evidence type="ECO:0000256" key="6">
    <source>
        <dbReference type="ARBA" id="ARBA00023004"/>
    </source>
</evidence>
<keyword evidence="6 7" id="KW-0408">Iron</keyword>
<dbReference type="Proteomes" id="UP001597083">
    <property type="component" value="Unassembled WGS sequence"/>
</dbReference>
<evidence type="ECO:0000313" key="10">
    <source>
        <dbReference type="Proteomes" id="UP001597083"/>
    </source>
</evidence>
<dbReference type="CDD" id="cd06123">
    <property type="entry name" value="cupin_HAO"/>
    <property type="match status" value="1"/>
</dbReference>
<feature type="binding site" evidence="7">
    <location>
        <position position="167"/>
    </location>
    <ligand>
        <name>Fe cation</name>
        <dbReference type="ChEBI" id="CHEBI:24875"/>
        <label>2</label>
    </ligand>
</feature>
<keyword evidence="5 7" id="KW-0560">Oxidoreductase</keyword>
<dbReference type="HAMAP" id="MF_00825">
    <property type="entry name" value="3_HAO"/>
    <property type="match status" value="1"/>
</dbReference>
<dbReference type="InterPro" id="IPR010329">
    <property type="entry name" value="3hydroanth_dOase"/>
</dbReference>
<comment type="pathway">
    <text evidence="7">Cofactor biosynthesis; NAD(+) biosynthesis; quinolinate from L-kynurenine: step 3/3.</text>
</comment>
<accession>A0ABW3CL60</accession>
<feature type="binding site" evidence="7">
    <location>
        <position position="56"/>
    </location>
    <ligand>
        <name>Fe cation</name>
        <dbReference type="ChEBI" id="CHEBI:24875"/>
        <label>1</label>
        <note>catalytic</note>
    </ligand>
</feature>
<dbReference type="EMBL" id="JBHTIR010002836">
    <property type="protein sequence ID" value="MFD0854297.1"/>
    <property type="molecule type" value="Genomic_DNA"/>
</dbReference>
<dbReference type="Gene3D" id="2.60.120.10">
    <property type="entry name" value="Jelly Rolls"/>
    <property type="match status" value="1"/>
</dbReference>
<evidence type="ECO:0000256" key="2">
    <source>
        <dbReference type="ARBA" id="ARBA00022642"/>
    </source>
</evidence>
<dbReference type="SUPFAM" id="SSF51182">
    <property type="entry name" value="RmlC-like cupins"/>
    <property type="match status" value="1"/>
</dbReference>
<feature type="binding site" evidence="7">
    <location>
        <position position="62"/>
    </location>
    <ligand>
        <name>substrate</name>
    </ligand>
</feature>
<dbReference type="GO" id="GO:0000334">
    <property type="term" value="F:3-hydroxyanthranilate 3,4-dioxygenase activity"/>
    <property type="evidence" value="ECO:0007669"/>
    <property type="project" value="UniProtKB-EC"/>
</dbReference>
<feature type="binding site" evidence="7">
    <location>
        <position position="170"/>
    </location>
    <ligand>
        <name>Fe cation</name>
        <dbReference type="ChEBI" id="CHEBI:24875"/>
        <label>2</label>
    </ligand>
</feature>
<comment type="function">
    <text evidence="1 7">Catalyzes the oxidative ring opening of 3-hydroxyanthranilate to 2-amino-3-carboxymuconate semialdehyde, which spontaneously cyclizes to quinolinate.</text>
</comment>
<feature type="compositionally biased region" description="Low complexity" evidence="8">
    <location>
        <begin position="192"/>
        <end position="210"/>
    </location>
</feature>
<feature type="binding site" evidence="7">
    <location>
        <position position="132"/>
    </location>
    <ligand>
        <name>Fe cation</name>
        <dbReference type="ChEBI" id="CHEBI:24875"/>
        <label>2</label>
    </ligand>
</feature>
<feature type="binding site" evidence="7">
    <location>
        <position position="52"/>
    </location>
    <ligand>
        <name>O2</name>
        <dbReference type="ChEBI" id="CHEBI:15379"/>
    </ligand>
</feature>
<keyword evidence="2 7" id="KW-0662">Pyridine nucleotide biosynthesis</keyword>
<comment type="caution">
    <text evidence="9">The sequence shown here is derived from an EMBL/GenBank/DDBJ whole genome shotgun (WGS) entry which is preliminary data.</text>
</comment>
<dbReference type="EC" id="1.13.11.6" evidence="7"/>
<evidence type="ECO:0000313" key="9">
    <source>
        <dbReference type="EMBL" id="MFD0854297.1"/>
    </source>
</evidence>
<dbReference type="Pfam" id="PF06052">
    <property type="entry name" value="3-HAO"/>
    <property type="match status" value="1"/>
</dbReference>
<evidence type="ECO:0000256" key="8">
    <source>
        <dbReference type="SAM" id="MobiDB-lite"/>
    </source>
</evidence>
<evidence type="ECO:0000256" key="3">
    <source>
        <dbReference type="ARBA" id="ARBA00022723"/>
    </source>
</evidence>
<feature type="binding site" evidence="7">
    <location>
        <position position="102"/>
    </location>
    <ligand>
        <name>Fe cation</name>
        <dbReference type="ChEBI" id="CHEBI:24875"/>
        <label>1</label>
        <note>catalytic</note>
    </ligand>
</feature>
<keyword evidence="10" id="KW-1185">Reference proteome</keyword>
<gene>
    <name evidence="7" type="primary">nbaC</name>
    <name evidence="9" type="ORF">ACFQ07_18810</name>
</gene>
<feature type="binding site" evidence="7">
    <location>
        <position position="117"/>
    </location>
    <ligand>
        <name>substrate</name>
    </ligand>
</feature>
<dbReference type="PANTHER" id="PTHR15497">
    <property type="entry name" value="3-HYDROXYANTHRANILATE 3,4-DIOXYGENASE"/>
    <property type="match status" value="1"/>
</dbReference>
<evidence type="ECO:0000256" key="4">
    <source>
        <dbReference type="ARBA" id="ARBA00022964"/>
    </source>
</evidence>
<feature type="compositionally biased region" description="Basic and acidic residues" evidence="8">
    <location>
        <begin position="179"/>
        <end position="189"/>
    </location>
</feature>
<proteinExistence type="inferred from homology"/>
<feature type="region of interest" description="Disordered" evidence="8">
    <location>
        <begin position="175"/>
        <end position="218"/>
    </location>
</feature>
<comment type="cofactor">
    <cofactor evidence="7">
        <name>Fe(2+)</name>
        <dbReference type="ChEBI" id="CHEBI:29033"/>
    </cofactor>
    <text evidence="7">Binds 2 Fe(2+) ions per subunit.</text>
</comment>
<dbReference type="PANTHER" id="PTHR15497:SF1">
    <property type="entry name" value="3-HYDROXYANTHRANILATE 3,4-DIOXYGENASE"/>
    <property type="match status" value="1"/>
</dbReference>
<reference evidence="10" key="1">
    <citation type="journal article" date="2019" name="Int. J. Syst. Evol. Microbiol.">
        <title>The Global Catalogue of Microorganisms (GCM) 10K type strain sequencing project: providing services to taxonomists for standard genome sequencing and annotation.</title>
        <authorList>
            <consortium name="The Broad Institute Genomics Platform"/>
            <consortium name="The Broad Institute Genome Sequencing Center for Infectious Disease"/>
            <person name="Wu L."/>
            <person name="Ma J."/>
        </authorList>
    </citation>
    <scope>NUCLEOTIDE SEQUENCE [LARGE SCALE GENOMIC DNA]</scope>
    <source>
        <strain evidence="10">JCM 31696</strain>
    </source>
</reference>
<comment type="catalytic activity">
    <reaction evidence="7">
        <text>3-hydroxyanthranilate + O2 = (2Z,4Z)-2-amino-3-carboxymuconate 6-semialdehyde</text>
        <dbReference type="Rhea" id="RHEA:17953"/>
        <dbReference type="ChEBI" id="CHEBI:15379"/>
        <dbReference type="ChEBI" id="CHEBI:36559"/>
        <dbReference type="ChEBI" id="CHEBI:77612"/>
        <dbReference type="EC" id="1.13.11.6"/>
    </reaction>
</comment>
<evidence type="ECO:0000256" key="7">
    <source>
        <dbReference type="HAMAP-Rule" id="MF_00825"/>
    </source>
</evidence>
<feature type="binding site" evidence="7">
    <location>
        <position position="62"/>
    </location>
    <ligand>
        <name>Fe cation</name>
        <dbReference type="ChEBI" id="CHEBI:24875"/>
        <label>1</label>
        <note>catalytic</note>
    </ligand>
</feature>
<dbReference type="NCBIfam" id="TIGR03037">
    <property type="entry name" value="anthran_nbaC"/>
    <property type="match status" value="1"/>
</dbReference>
<dbReference type="InterPro" id="IPR014710">
    <property type="entry name" value="RmlC-like_jellyroll"/>
</dbReference>
<feature type="binding site" evidence="7">
    <location>
        <position position="106"/>
    </location>
    <ligand>
        <name>substrate</name>
    </ligand>
</feature>
<dbReference type="NCBIfam" id="NF009763">
    <property type="entry name" value="PRK13264.1"/>
    <property type="match status" value="1"/>
</dbReference>
<evidence type="ECO:0000256" key="1">
    <source>
        <dbReference type="ARBA" id="ARBA00002752"/>
    </source>
</evidence>
<keyword evidence="4 7" id="KW-0223">Dioxygenase</keyword>